<evidence type="ECO:0000256" key="5">
    <source>
        <dbReference type="ARBA" id="ARBA00007417"/>
    </source>
</evidence>
<keyword evidence="9 15" id="KW-0862">Zinc</keyword>
<evidence type="ECO:0000256" key="15">
    <source>
        <dbReference type="PIRNR" id="PIRNR006769"/>
    </source>
</evidence>
<dbReference type="EMBL" id="QLZR01000006">
    <property type="protein sequence ID" value="RAZ75437.1"/>
    <property type="molecule type" value="Genomic_DNA"/>
</dbReference>
<evidence type="ECO:0000313" key="21">
    <source>
        <dbReference type="Proteomes" id="UP000251002"/>
    </source>
</evidence>
<comment type="similarity">
    <text evidence="4 15">In the N-terminal section; belongs to the cytidine and deoxycytidylate deaminase family.</text>
</comment>
<feature type="binding site" evidence="18">
    <location>
        <position position="85"/>
    </location>
    <ligand>
        <name>Zn(2+)</name>
        <dbReference type="ChEBI" id="CHEBI:29105"/>
        <note>catalytic</note>
    </ligand>
</feature>
<comment type="pathway">
    <text evidence="2 15">Cofactor biosynthesis; riboflavin biosynthesis; 5-amino-6-(D-ribitylamino)uracil from GTP: step 2/4.</text>
</comment>
<evidence type="ECO:0000256" key="3">
    <source>
        <dbReference type="ARBA" id="ARBA00004910"/>
    </source>
</evidence>
<dbReference type="FunFam" id="3.40.140.10:FF:000025">
    <property type="entry name" value="Riboflavin biosynthesis protein RibD"/>
    <property type="match status" value="1"/>
</dbReference>
<dbReference type="Pfam" id="PF00383">
    <property type="entry name" value="dCMP_cyt_deam_1"/>
    <property type="match status" value="1"/>
</dbReference>
<dbReference type="PANTHER" id="PTHR38011:SF7">
    <property type="entry name" value="2,5-DIAMINO-6-RIBOSYLAMINO-4(3H)-PYRIMIDINONE 5'-PHOSPHATE REDUCTASE"/>
    <property type="match status" value="1"/>
</dbReference>
<feature type="binding site" evidence="17">
    <location>
        <position position="197"/>
    </location>
    <ligand>
        <name>NADP(+)</name>
        <dbReference type="ChEBI" id="CHEBI:58349"/>
    </ligand>
</feature>
<evidence type="ECO:0000256" key="16">
    <source>
        <dbReference type="PIRSR" id="PIRSR006769-1"/>
    </source>
</evidence>
<comment type="pathway">
    <text evidence="3 15">Cofactor biosynthesis; riboflavin biosynthesis; 5-amino-6-(D-ribitylamino)uracil from GTP: step 3/4.</text>
</comment>
<accession>A0A365KQH0</accession>
<dbReference type="CDD" id="cd01284">
    <property type="entry name" value="Riboflavin_deaminase-reductase"/>
    <property type="match status" value="1"/>
</dbReference>
<feature type="binding site" evidence="17">
    <location>
        <position position="169"/>
    </location>
    <ligand>
        <name>NADP(+)</name>
        <dbReference type="ChEBI" id="CHEBI:58349"/>
    </ligand>
</feature>
<protein>
    <recommendedName>
        <fullName evidence="15">Riboflavin biosynthesis protein RibD</fullName>
    </recommendedName>
    <domain>
        <recommendedName>
            <fullName evidence="15">Diaminohydroxyphosphoribosylaminopyrimidine deaminase</fullName>
            <shortName evidence="15">DRAP deaminase</shortName>
            <ecNumber evidence="15">3.5.4.26</ecNumber>
        </recommendedName>
        <alternativeName>
            <fullName evidence="15">Riboflavin-specific deaminase</fullName>
        </alternativeName>
    </domain>
    <domain>
        <recommendedName>
            <fullName evidence="15">5-amino-6-(5-phosphoribosylamino)uracil reductase</fullName>
            <ecNumber evidence="15">1.1.1.193</ecNumber>
        </recommendedName>
        <alternativeName>
            <fullName evidence="15">HTP reductase</fullName>
        </alternativeName>
    </domain>
</protein>
<dbReference type="PIRSF" id="PIRSF006769">
    <property type="entry name" value="RibD"/>
    <property type="match status" value="1"/>
</dbReference>
<keyword evidence="11 15" id="KW-0560">Oxidoreductase</keyword>
<feature type="binding site" evidence="17">
    <location>
        <position position="185"/>
    </location>
    <ligand>
        <name>substrate</name>
    </ligand>
</feature>
<proteinExistence type="inferred from homology"/>
<dbReference type="InterPro" id="IPR050765">
    <property type="entry name" value="Riboflavin_Biosynth_HTPR"/>
</dbReference>
<dbReference type="Gene3D" id="3.40.140.10">
    <property type="entry name" value="Cytidine Deaminase, domain 2"/>
    <property type="match status" value="1"/>
</dbReference>
<dbReference type="InterPro" id="IPR016192">
    <property type="entry name" value="APOBEC/CMP_deaminase_Zn-bd"/>
</dbReference>
<evidence type="ECO:0000256" key="17">
    <source>
        <dbReference type="PIRSR" id="PIRSR006769-2"/>
    </source>
</evidence>
<feature type="binding site" evidence="18">
    <location>
        <position position="51"/>
    </location>
    <ligand>
        <name>Zn(2+)</name>
        <dbReference type="ChEBI" id="CHEBI:29105"/>
        <note>catalytic</note>
    </ligand>
</feature>
<comment type="cofactor">
    <cofactor evidence="15 18">
        <name>Zn(2+)</name>
        <dbReference type="ChEBI" id="CHEBI:29105"/>
    </cofactor>
    <text evidence="15 18">Binds 1 zinc ion.</text>
</comment>
<keyword evidence="10 15" id="KW-0521">NADP</keyword>
<evidence type="ECO:0000256" key="12">
    <source>
        <dbReference type="ARBA" id="ARBA00023268"/>
    </source>
</evidence>
<dbReference type="GO" id="GO:0009231">
    <property type="term" value="P:riboflavin biosynthetic process"/>
    <property type="evidence" value="ECO:0007669"/>
    <property type="project" value="UniProtKB-UniPathway"/>
</dbReference>
<dbReference type="NCBIfam" id="TIGR00227">
    <property type="entry name" value="ribD_Cterm"/>
    <property type="match status" value="1"/>
</dbReference>
<reference evidence="20 21" key="1">
    <citation type="submission" date="2018-06" db="EMBL/GenBank/DDBJ databases">
        <title>The draft genome sequences of strains SCU63 and S1.</title>
        <authorList>
            <person name="Gan L."/>
        </authorList>
    </citation>
    <scope>NUCLEOTIDE SEQUENCE [LARGE SCALE GENOMIC DNA]</scope>
    <source>
        <strain evidence="20 21">SCU63</strain>
    </source>
</reference>
<feature type="binding site" evidence="17">
    <location>
        <position position="208"/>
    </location>
    <ligand>
        <name>substrate</name>
    </ligand>
</feature>
<feature type="binding site" evidence="17">
    <location>
        <position position="155"/>
    </location>
    <ligand>
        <name>NADP(+)</name>
        <dbReference type="ChEBI" id="CHEBI:58349"/>
    </ligand>
</feature>
<organism evidence="20 21">
    <name type="scientific">Planococcus halotolerans</name>
    <dbReference type="NCBI Taxonomy" id="2233542"/>
    <lineage>
        <taxon>Bacteria</taxon>
        <taxon>Bacillati</taxon>
        <taxon>Bacillota</taxon>
        <taxon>Bacilli</taxon>
        <taxon>Bacillales</taxon>
        <taxon>Caryophanaceae</taxon>
        <taxon>Planococcus</taxon>
    </lineage>
</organism>
<evidence type="ECO:0000256" key="10">
    <source>
        <dbReference type="ARBA" id="ARBA00022857"/>
    </source>
</evidence>
<dbReference type="InterPro" id="IPR002734">
    <property type="entry name" value="RibDG_C"/>
</dbReference>
<keyword evidence="6 15" id="KW-0686">Riboflavin biosynthesis</keyword>
<dbReference type="Pfam" id="PF01872">
    <property type="entry name" value="RibD_C"/>
    <property type="match status" value="1"/>
</dbReference>
<dbReference type="Gene3D" id="3.40.430.10">
    <property type="entry name" value="Dihydrofolate Reductase, subunit A"/>
    <property type="match status" value="1"/>
</dbReference>
<keyword evidence="7 15" id="KW-0479">Metal-binding</keyword>
<dbReference type="InterPro" id="IPR011549">
    <property type="entry name" value="RibD_C"/>
</dbReference>
<name>A0A365KQH0_9BACL</name>
<dbReference type="InterPro" id="IPR002125">
    <property type="entry name" value="CMP_dCMP_dom"/>
</dbReference>
<evidence type="ECO:0000256" key="18">
    <source>
        <dbReference type="PIRSR" id="PIRSR006769-3"/>
    </source>
</evidence>
<evidence type="ECO:0000256" key="1">
    <source>
        <dbReference type="ARBA" id="ARBA00002151"/>
    </source>
</evidence>
<dbReference type="EC" id="3.5.4.26" evidence="15"/>
<dbReference type="PROSITE" id="PS51747">
    <property type="entry name" value="CYT_DCMP_DEAMINASES_2"/>
    <property type="match status" value="1"/>
</dbReference>
<evidence type="ECO:0000256" key="6">
    <source>
        <dbReference type="ARBA" id="ARBA00022619"/>
    </source>
</evidence>
<dbReference type="SUPFAM" id="SSF53597">
    <property type="entry name" value="Dihydrofolate reductase-like"/>
    <property type="match status" value="1"/>
</dbReference>
<evidence type="ECO:0000256" key="13">
    <source>
        <dbReference type="ARBA" id="ARBA00049861"/>
    </source>
</evidence>
<evidence type="ECO:0000256" key="8">
    <source>
        <dbReference type="ARBA" id="ARBA00022801"/>
    </source>
</evidence>
<keyword evidence="12" id="KW-0511">Multifunctional enzyme</keyword>
<evidence type="ECO:0000313" key="20">
    <source>
        <dbReference type="EMBL" id="RAZ75437.1"/>
    </source>
</evidence>
<dbReference type="SUPFAM" id="SSF53927">
    <property type="entry name" value="Cytidine deaminase-like"/>
    <property type="match status" value="1"/>
</dbReference>
<feature type="domain" description="CMP/dCMP-type deaminase" evidence="19">
    <location>
        <begin position="2"/>
        <end position="123"/>
    </location>
</feature>
<dbReference type="InterPro" id="IPR016193">
    <property type="entry name" value="Cytidine_deaminase-like"/>
</dbReference>
<comment type="catalytic activity">
    <reaction evidence="14 15">
        <text>2,5-diamino-6-hydroxy-4-(5-phosphoribosylamino)-pyrimidine + H2O + H(+) = 5-amino-6-(5-phospho-D-ribosylamino)uracil + NH4(+)</text>
        <dbReference type="Rhea" id="RHEA:21868"/>
        <dbReference type="ChEBI" id="CHEBI:15377"/>
        <dbReference type="ChEBI" id="CHEBI:15378"/>
        <dbReference type="ChEBI" id="CHEBI:28938"/>
        <dbReference type="ChEBI" id="CHEBI:58453"/>
        <dbReference type="ChEBI" id="CHEBI:58614"/>
        <dbReference type="EC" id="3.5.4.26"/>
    </reaction>
</comment>
<feature type="binding site" evidence="17">
    <location>
        <position position="205"/>
    </location>
    <ligand>
        <name>substrate</name>
    </ligand>
</feature>
<dbReference type="NCBIfam" id="TIGR00326">
    <property type="entry name" value="eubact_ribD"/>
    <property type="match status" value="1"/>
</dbReference>
<feature type="binding site" evidence="17">
    <location>
        <position position="292"/>
    </location>
    <ligand>
        <name>substrate</name>
    </ligand>
</feature>
<dbReference type="UniPathway" id="UPA00275">
    <property type="reaction ID" value="UER00401"/>
</dbReference>
<dbReference type="EC" id="1.1.1.193" evidence="15"/>
<dbReference type="GO" id="GO:0050661">
    <property type="term" value="F:NADP binding"/>
    <property type="evidence" value="ECO:0007669"/>
    <property type="project" value="InterPro"/>
</dbReference>
<comment type="catalytic activity">
    <reaction evidence="13 15">
        <text>5-amino-6-(5-phospho-D-ribitylamino)uracil + NADP(+) = 5-amino-6-(5-phospho-D-ribosylamino)uracil + NADPH + H(+)</text>
        <dbReference type="Rhea" id="RHEA:17845"/>
        <dbReference type="ChEBI" id="CHEBI:15378"/>
        <dbReference type="ChEBI" id="CHEBI:57783"/>
        <dbReference type="ChEBI" id="CHEBI:58349"/>
        <dbReference type="ChEBI" id="CHEBI:58421"/>
        <dbReference type="ChEBI" id="CHEBI:58453"/>
        <dbReference type="EC" id="1.1.1.193"/>
    </reaction>
</comment>
<dbReference type="InterPro" id="IPR024072">
    <property type="entry name" value="DHFR-like_dom_sf"/>
</dbReference>
<keyword evidence="8 15" id="KW-0378">Hydrolase</keyword>
<comment type="function">
    <text evidence="1 15">Converts 2,5-diamino-6-(ribosylamino)-4(3h)-pyrimidinone 5'-phosphate into 5-amino-6-(ribosylamino)-2,4(1h,3h)-pyrimidinedione 5'-phosphate.</text>
</comment>
<evidence type="ECO:0000256" key="14">
    <source>
        <dbReference type="ARBA" id="ARBA00049886"/>
    </source>
</evidence>
<evidence type="ECO:0000256" key="7">
    <source>
        <dbReference type="ARBA" id="ARBA00022723"/>
    </source>
</evidence>
<dbReference type="AlphaFoldDB" id="A0A365KQH0"/>
<evidence type="ECO:0000259" key="19">
    <source>
        <dbReference type="PROSITE" id="PS51747"/>
    </source>
</evidence>
<gene>
    <name evidence="20" type="primary">ribD</name>
    <name evidence="20" type="ORF">DP120_13770</name>
</gene>
<dbReference type="GO" id="GO:0008270">
    <property type="term" value="F:zinc ion binding"/>
    <property type="evidence" value="ECO:0007669"/>
    <property type="project" value="InterPro"/>
</dbReference>
<feature type="active site" description="Proton donor" evidence="16">
    <location>
        <position position="53"/>
    </location>
</feature>
<evidence type="ECO:0000256" key="4">
    <source>
        <dbReference type="ARBA" id="ARBA00005259"/>
    </source>
</evidence>
<dbReference type="GO" id="GO:0008835">
    <property type="term" value="F:diaminohydroxyphosphoribosylaminopyrimidine deaminase activity"/>
    <property type="evidence" value="ECO:0007669"/>
    <property type="project" value="UniProtKB-EC"/>
</dbReference>
<comment type="similarity">
    <text evidence="5 15">In the C-terminal section; belongs to the HTP reductase family.</text>
</comment>
<keyword evidence="21" id="KW-1185">Reference proteome</keyword>
<dbReference type="InterPro" id="IPR004794">
    <property type="entry name" value="Eubact_RibD"/>
</dbReference>
<feature type="binding site" evidence="18">
    <location>
        <position position="76"/>
    </location>
    <ligand>
        <name>Zn(2+)</name>
        <dbReference type="ChEBI" id="CHEBI:29105"/>
        <note>catalytic</note>
    </ligand>
</feature>
<dbReference type="PROSITE" id="PS00903">
    <property type="entry name" value="CYT_DCMP_DEAMINASES_1"/>
    <property type="match status" value="1"/>
</dbReference>
<evidence type="ECO:0000256" key="2">
    <source>
        <dbReference type="ARBA" id="ARBA00004882"/>
    </source>
</evidence>
<feature type="binding site" evidence="17">
    <location>
        <position position="171"/>
    </location>
    <ligand>
        <name>NADP(+)</name>
        <dbReference type="ChEBI" id="CHEBI:58349"/>
    </ligand>
</feature>
<sequence>MPSHEFYMDLALSNARTMKGQTDPNPLVGSVIVNHNRIVGVGTHLKAGEPHAEIHALRMAGDQARGGTIYVTLEPCSHFGRTGPCAQAIIDAGLKKVVIAALDPNPLVSGNGVKMLEDAGIEVVSGIREQESLKMNEVFNKFITTKRPFVTLKAASTLDGKIATHSLDSKWITSEDARRDVHELRSEHMAILVGVGTVIEDDPELTARIPNGRNPVRVILDSSLRLPLDVKVVVDGAAETWIFTSRTYDRSKKEQLEQAGIRIFETSGETRTDVNDLMRILGENGISSLFIEGGGTVNSTFLENRLIDKVVLYFAPKLVGGSNAPTFLEGRGFELMKDAVDLVDGEFTKIGKDFKFTGYPEK</sequence>
<dbReference type="GO" id="GO:0008703">
    <property type="term" value="F:5-amino-6-(5-phosphoribosylamino)uracil reductase activity"/>
    <property type="evidence" value="ECO:0007669"/>
    <property type="project" value="UniProtKB-EC"/>
</dbReference>
<feature type="binding site" evidence="17">
    <location>
        <position position="201"/>
    </location>
    <ligand>
        <name>NADP(+)</name>
        <dbReference type="ChEBI" id="CHEBI:58349"/>
    </ligand>
</feature>
<evidence type="ECO:0000256" key="11">
    <source>
        <dbReference type="ARBA" id="ARBA00023002"/>
    </source>
</evidence>
<comment type="caution">
    <text evidence="20">The sequence shown here is derived from an EMBL/GenBank/DDBJ whole genome shotgun (WGS) entry which is preliminary data.</text>
</comment>
<feature type="binding site" evidence="17">
    <location>
        <position position="222"/>
    </location>
    <ligand>
        <name>NADP(+)</name>
        <dbReference type="ChEBI" id="CHEBI:58349"/>
    </ligand>
</feature>
<dbReference type="PANTHER" id="PTHR38011">
    <property type="entry name" value="DIHYDROFOLATE REDUCTASE FAMILY PROTEIN (AFU_ORTHOLOGUE AFUA_8G06820)"/>
    <property type="match status" value="1"/>
</dbReference>
<dbReference type="RefSeq" id="WP_112224248.1">
    <property type="nucleotide sequence ID" value="NZ_CP047673.1"/>
</dbReference>
<dbReference type="Proteomes" id="UP000251002">
    <property type="component" value="Unassembled WGS sequence"/>
</dbReference>
<evidence type="ECO:0000256" key="9">
    <source>
        <dbReference type="ARBA" id="ARBA00022833"/>
    </source>
</evidence>